<protein>
    <submittedName>
        <fullName evidence="1">Uncharacterized protein</fullName>
    </submittedName>
</protein>
<dbReference type="NCBIfam" id="TIGR03967">
    <property type="entry name" value="mycofact_MftB"/>
    <property type="match status" value="1"/>
</dbReference>
<dbReference type="InterPro" id="IPR023850">
    <property type="entry name" value="MftB"/>
</dbReference>
<accession>A0A0D8HDG1</accession>
<gene>
    <name evidence="1" type="ORF">AXFE_31790</name>
</gene>
<evidence type="ECO:0000313" key="1">
    <source>
        <dbReference type="EMBL" id="KJF15968.1"/>
    </source>
</evidence>
<comment type="caution">
    <text evidence="1">The sequence shown here is derived from an EMBL/GenBank/DDBJ whole genome shotgun (WGS) entry which is preliminary data.</text>
</comment>
<proteinExistence type="predicted"/>
<dbReference type="EMBL" id="JXYS01000107">
    <property type="protein sequence ID" value="KJF15968.1"/>
    <property type="molecule type" value="Genomic_DNA"/>
</dbReference>
<evidence type="ECO:0000313" key="2">
    <source>
        <dbReference type="Proteomes" id="UP000032360"/>
    </source>
</evidence>
<dbReference type="AlphaFoldDB" id="A0A0D8HDG1"/>
<sequence length="92" mass="10217">MNIVISPDFAYREESFGALFYSFAKRDLFLAKSPIVIPLLRLIPLGMDTNEMADELSQRGYARSSVLNTIDTLIHRGVLASIATAPKGEELE</sequence>
<dbReference type="RefSeq" id="WP_052606848.1">
    <property type="nucleotide sequence ID" value="NZ_JXYS01000107.1"/>
</dbReference>
<keyword evidence="2" id="KW-1185">Reference proteome</keyword>
<dbReference type="Proteomes" id="UP000032360">
    <property type="component" value="Unassembled WGS sequence"/>
</dbReference>
<reference evidence="1 2" key="1">
    <citation type="submission" date="2015-01" db="EMBL/GenBank/DDBJ databases">
        <title>Draft genome of the acidophilic iron oxidizer Acidithrix ferrooxidans strain Py-F3.</title>
        <authorList>
            <person name="Poehlein A."/>
            <person name="Eisen S."/>
            <person name="Schloemann M."/>
            <person name="Johnson B.D."/>
            <person name="Daniel R."/>
            <person name="Muehling M."/>
        </authorList>
    </citation>
    <scope>NUCLEOTIDE SEQUENCE [LARGE SCALE GENOMIC DNA]</scope>
    <source>
        <strain evidence="1 2">Py-F3</strain>
    </source>
</reference>
<dbReference type="Pfam" id="PF26520">
    <property type="entry name" value="MftB_chaperone"/>
    <property type="match status" value="1"/>
</dbReference>
<organism evidence="1 2">
    <name type="scientific">Acidithrix ferrooxidans</name>
    <dbReference type="NCBI Taxonomy" id="1280514"/>
    <lineage>
        <taxon>Bacteria</taxon>
        <taxon>Bacillati</taxon>
        <taxon>Actinomycetota</taxon>
        <taxon>Acidimicrobiia</taxon>
        <taxon>Acidimicrobiales</taxon>
        <taxon>Acidimicrobiaceae</taxon>
        <taxon>Acidithrix</taxon>
    </lineage>
</organism>
<name>A0A0D8HDG1_9ACTN</name>